<evidence type="ECO:0000259" key="1">
    <source>
        <dbReference type="Pfam" id="PF00882"/>
    </source>
</evidence>
<dbReference type="GeneID" id="78275219"/>
<evidence type="ECO:0000313" key="2">
    <source>
        <dbReference type="EMBL" id="OLU46846.1"/>
    </source>
</evidence>
<gene>
    <name evidence="2" type="ORF">BO225_04550</name>
</gene>
<sequence length="325" mass="37112">MPNIITHSLFAQELLNSLDAKWLNEREHLYTIGSNGPDFLFFSGLEPKALFSNREQENVLRAIGGKLHKGNVNAFYASALDSISKESDPSIKLDMMAYVCGHLCHWALDSTVHPYVYYRTGKGHLQNNFNHHRMESVLDSIILKVKKNTTIKDFYTPAIANCSLSESRAIARVYIPAITSIFNTKIEPHMIKETLDNWHFIQKAEYDPSGHKLSSLKKIEKGLRKKNMASGLIVPNVPEDNYDVCNLLHRAWSHPCDASLVYTKSFFDLYEEAMKKALDAIALFLKAVQDPKNKEEFLEFLGDRNYNTGIKNPPEMKNFDVCDFF</sequence>
<name>A0A1U7NND7_9FIRM</name>
<dbReference type="EMBL" id="MPKA01000058">
    <property type="protein sequence ID" value="OLU46846.1"/>
    <property type="molecule type" value="Genomic_DNA"/>
</dbReference>
<comment type="caution">
    <text evidence="2">The sequence shown here is derived from an EMBL/GenBank/DDBJ whole genome shotgun (WGS) entry which is preliminary data.</text>
</comment>
<dbReference type="Pfam" id="PF00882">
    <property type="entry name" value="Zn_dep_PLPC"/>
    <property type="match status" value="1"/>
</dbReference>
<dbReference type="Proteomes" id="UP000186705">
    <property type="component" value="Unassembled WGS sequence"/>
</dbReference>
<accession>A0A1U7NND7</accession>
<organism evidence="2 3">
    <name type="scientific">Dubosiella newyorkensis</name>
    <dbReference type="NCBI Taxonomy" id="1862672"/>
    <lineage>
        <taxon>Bacteria</taxon>
        <taxon>Bacillati</taxon>
        <taxon>Bacillota</taxon>
        <taxon>Erysipelotrichia</taxon>
        <taxon>Erysipelotrichales</taxon>
        <taxon>Erysipelotrichaceae</taxon>
        <taxon>Dubosiella</taxon>
    </lineage>
</organism>
<dbReference type="STRING" id="1862672.BO225_04550"/>
<protein>
    <recommendedName>
        <fullName evidence="1">Phospholipase C/D domain-containing protein</fullName>
    </recommendedName>
</protein>
<reference evidence="2 3" key="1">
    <citation type="submission" date="2016-11" db="EMBL/GenBank/DDBJ databases">
        <title>Description of two novel members of the family Erysipelotrichaceae: Ileibacterium lipovorans gen. nov., sp. nov. and Dubosiella newyorkensis, gen. nov., sp. nov.</title>
        <authorList>
            <person name="Cox L.M."/>
            <person name="Sohn J."/>
            <person name="Tyrrell K.L."/>
            <person name="Citron D.M."/>
            <person name="Lawson P.A."/>
            <person name="Patel N.B."/>
            <person name="Iizumi T."/>
            <person name="Perez-Perez G.I."/>
            <person name="Goldstein E.J."/>
            <person name="Blaser M.J."/>
        </authorList>
    </citation>
    <scope>NUCLEOTIDE SEQUENCE [LARGE SCALE GENOMIC DNA]</scope>
    <source>
        <strain evidence="2 3">NYU-BL-A4</strain>
    </source>
</reference>
<dbReference type="AlphaFoldDB" id="A0A1U7NND7"/>
<dbReference type="RefSeq" id="WP_076341102.1">
    <property type="nucleotide sequence ID" value="NZ_CAPDDE010000003.1"/>
</dbReference>
<feature type="domain" description="Phospholipase C/D" evidence="1">
    <location>
        <begin position="6"/>
        <end position="151"/>
    </location>
</feature>
<dbReference type="OrthoDB" id="9810528at2"/>
<keyword evidence="3" id="KW-1185">Reference proteome</keyword>
<proteinExistence type="predicted"/>
<evidence type="ECO:0000313" key="3">
    <source>
        <dbReference type="Proteomes" id="UP000186705"/>
    </source>
</evidence>
<dbReference type="InterPro" id="IPR029002">
    <property type="entry name" value="PLPC/GPLD1"/>
</dbReference>